<dbReference type="STRING" id="29172.A0A0D8XFW0"/>
<feature type="compositionally biased region" description="Gly residues" evidence="1">
    <location>
        <begin position="336"/>
        <end position="346"/>
    </location>
</feature>
<gene>
    <name evidence="4" type="ORF">DICVIV_10501</name>
</gene>
<feature type="signal peptide" evidence="3">
    <location>
        <begin position="1"/>
        <end position="16"/>
    </location>
</feature>
<organism evidence="4 5">
    <name type="scientific">Dictyocaulus viviparus</name>
    <name type="common">Bovine lungworm</name>
    <dbReference type="NCBI Taxonomy" id="29172"/>
    <lineage>
        <taxon>Eukaryota</taxon>
        <taxon>Metazoa</taxon>
        <taxon>Ecdysozoa</taxon>
        <taxon>Nematoda</taxon>
        <taxon>Chromadorea</taxon>
        <taxon>Rhabditida</taxon>
        <taxon>Rhabditina</taxon>
        <taxon>Rhabditomorpha</taxon>
        <taxon>Strongyloidea</taxon>
        <taxon>Metastrongylidae</taxon>
        <taxon>Dictyocaulus</taxon>
    </lineage>
</organism>
<reference evidence="5" key="2">
    <citation type="journal article" date="2016" name="Sci. Rep.">
        <title>Dictyocaulus viviparus genome, variome and transcriptome elucidate lungworm biology and support future intervention.</title>
        <authorList>
            <person name="McNulty S.N."/>
            <person name="Strube C."/>
            <person name="Rosa B.A."/>
            <person name="Martin J.C."/>
            <person name="Tyagi R."/>
            <person name="Choi Y.J."/>
            <person name="Wang Q."/>
            <person name="Hallsworth Pepin K."/>
            <person name="Zhang X."/>
            <person name="Ozersky P."/>
            <person name="Wilson R.K."/>
            <person name="Sternberg P.W."/>
            <person name="Gasser R.B."/>
            <person name="Mitreva M."/>
        </authorList>
    </citation>
    <scope>NUCLEOTIDE SEQUENCE [LARGE SCALE GENOMIC DNA]</scope>
    <source>
        <strain evidence="5">HannoverDv2000</strain>
    </source>
</reference>
<proteinExistence type="predicted"/>
<evidence type="ECO:0000313" key="4">
    <source>
        <dbReference type="EMBL" id="KJH43478.1"/>
    </source>
</evidence>
<feature type="region of interest" description="Disordered" evidence="1">
    <location>
        <begin position="299"/>
        <end position="357"/>
    </location>
</feature>
<feature type="chain" id="PRO_5002335746" evidence="3">
    <location>
        <begin position="17"/>
        <end position="357"/>
    </location>
</feature>
<dbReference type="Proteomes" id="UP000053766">
    <property type="component" value="Unassembled WGS sequence"/>
</dbReference>
<dbReference type="EMBL" id="KN716555">
    <property type="protein sequence ID" value="KJH43478.1"/>
    <property type="molecule type" value="Genomic_DNA"/>
</dbReference>
<evidence type="ECO:0000256" key="2">
    <source>
        <dbReference type="SAM" id="Phobius"/>
    </source>
</evidence>
<accession>A0A0D8XFW0</accession>
<reference evidence="4 5" key="1">
    <citation type="submission" date="2013-11" db="EMBL/GenBank/DDBJ databases">
        <title>Draft genome of the bovine lungworm Dictyocaulus viviparus.</title>
        <authorList>
            <person name="Mitreva M."/>
        </authorList>
    </citation>
    <scope>NUCLEOTIDE SEQUENCE [LARGE SCALE GENOMIC DNA]</scope>
    <source>
        <strain evidence="4 5">HannoverDv2000</strain>
    </source>
</reference>
<feature type="transmembrane region" description="Helical" evidence="2">
    <location>
        <begin position="262"/>
        <end position="286"/>
    </location>
</feature>
<keyword evidence="2" id="KW-1133">Transmembrane helix</keyword>
<keyword evidence="2" id="KW-0812">Transmembrane</keyword>
<dbReference type="OrthoDB" id="5804126at2759"/>
<keyword evidence="2" id="KW-0472">Membrane</keyword>
<feature type="compositionally biased region" description="Low complexity" evidence="1">
    <location>
        <begin position="314"/>
        <end position="335"/>
    </location>
</feature>
<protein>
    <submittedName>
        <fullName evidence="4">Uncharacterized protein</fullName>
    </submittedName>
</protein>
<evidence type="ECO:0000256" key="1">
    <source>
        <dbReference type="SAM" id="MobiDB-lite"/>
    </source>
</evidence>
<dbReference type="AlphaFoldDB" id="A0A0D8XFW0"/>
<keyword evidence="3" id="KW-0732">Signal</keyword>
<feature type="compositionally biased region" description="Low complexity" evidence="1">
    <location>
        <begin position="347"/>
        <end position="357"/>
    </location>
</feature>
<name>A0A0D8XFW0_DICVI</name>
<keyword evidence="5" id="KW-1185">Reference proteome</keyword>
<evidence type="ECO:0000313" key="5">
    <source>
        <dbReference type="Proteomes" id="UP000053766"/>
    </source>
</evidence>
<sequence>MQVLVLFFFRGVCIDAEDKGTPVFPSLPKGKKHELCCLSTSASAPLQYKCLGGEPNKDLSGKILKCKQDEDCNRVQGQTLADKSKWDYECVTKGGPGSKFCCPVAKCPDGLTYMKTEVECSTNVDCLQDEEDKTRNPDARAICSDYFELNQLKKKRCCPIGDLTTQMPYCTKRPCTKSSDCVESTSYCHPEKKSCCYIGITRLDGSSHENSTVCQGTCADKNIFGTKVPQYCVLTASQANTGLCILSPYTIIKDKERRVNPLYKTILIISIILTLVFAFLALIMYVNYRSRNFCDKYTPKKKNKKGKKGKHSDSTSTGGKSTTKDSSAMSGVSGTSTGGGTTGDGTTGDPTGTKTGG</sequence>
<evidence type="ECO:0000256" key="3">
    <source>
        <dbReference type="SAM" id="SignalP"/>
    </source>
</evidence>
<feature type="compositionally biased region" description="Basic residues" evidence="1">
    <location>
        <begin position="299"/>
        <end position="310"/>
    </location>
</feature>